<dbReference type="PANTHER" id="PTHR42852">
    <property type="entry name" value="THIOL:DISULFIDE INTERCHANGE PROTEIN DSBE"/>
    <property type="match status" value="1"/>
</dbReference>
<reference evidence="2 3" key="1">
    <citation type="submission" date="2019-09" db="EMBL/GenBank/DDBJ databases">
        <title>Complete genome sequence of Arachidicoccus sp. B3-10 isolated from apple orchard soil.</title>
        <authorList>
            <person name="Kim H.S."/>
            <person name="Han K.-I."/>
            <person name="Suh M.K."/>
            <person name="Lee K.C."/>
            <person name="Eom M.K."/>
            <person name="Kim J.-S."/>
            <person name="Kang S.W."/>
            <person name="Sin Y."/>
            <person name="Lee J.-S."/>
        </authorList>
    </citation>
    <scope>NUCLEOTIDE SEQUENCE [LARGE SCALE GENOMIC DNA]</scope>
    <source>
        <strain evidence="2 3">B3-10</strain>
    </source>
</reference>
<gene>
    <name evidence="2" type="ORF">E0W69_008495</name>
</gene>
<dbReference type="InterPro" id="IPR025380">
    <property type="entry name" value="DUF4369"/>
</dbReference>
<dbReference type="Pfam" id="PF13905">
    <property type="entry name" value="Thioredoxin_8"/>
    <property type="match status" value="1"/>
</dbReference>
<dbReference type="InterPro" id="IPR050553">
    <property type="entry name" value="Thioredoxin_ResA/DsbE_sf"/>
</dbReference>
<dbReference type="RefSeq" id="WP_131329656.1">
    <property type="nucleotide sequence ID" value="NZ_CP044016.1"/>
</dbReference>
<feature type="domain" description="Thioredoxin" evidence="1">
    <location>
        <begin position="266"/>
        <end position="412"/>
    </location>
</feature>
<evidence type="ECO:0000259" key="1">
    <source>
        <dbReference type="PROSITE" id="PS51352"/>
    </source>
</evidence>
<dbReference type="OrthoDB" id="750178at2"/>
<dbReference type="InterPro" id="IPR036249">
    <property type="entry name" value="Thioredoxin-like_sf"/>
</dbReference>
<dbReference type="Gene3D" id="3.40.30.10">
    <property type="entry name" value="Glutaredoxin"/>
    <property type="match status" value="1"/>
</dbReference>
<dbReference type="PANTHER" id="PTHR42852:SF13">
    <property type="entry name" value="PROTEIN DIPZ"/>
    <property type="match status" value="1"/>
</dbReference>
<evidence type="ECO:0000313" key="3">
    <source>
        <dbReference type="Proteomes" id="UP000292424"/>
    </source>
</evidence>
<dbReference type="AlphaFoldDB" id="A0A5P2G1U8"/>
<dbReference type="InterPro" id="IPR012336">
    <property type="entry name" value="Thioredoxin-like_fold"/>
</dbReference>
<organism evidence="2 3">
    <name type="scientific">Rhizosphaericola mali</name>
    <dbReference type="NCBI Taxonomy" id="2545455"/>
    <lineage>
        <taxon>Bacteria</taxon>
        <taxon>Pseudomonadati</taxon>
        <taxon>Bacteroidota</taxon>
        <taxon>Chitinophagia</taxon>
        <taxon>Chitinophagales</taxon>
        <taxon>Chitinophagaceae</taxon>
        <taxon>Rhizosphaericola</taxon>
    </lineage>
</organism>
<keyword evidence="3" id="KW-1185">Reference proteome</keyword>
<dbReference type="EMBL" id="CP044016">
    <property type="protein sequence ID" value="QES88688.1"/>
    <property type="molecule type" value="Genomic_DNA"/>
</dbReference>
<dbReference type="CDD" id="cd02966">
    <property type="entry name" value="TlpA_like_family"/>
    <property type="match status" value="1"/>
</dbReference>
<protein>
    <submittedName>
        <fullName evidence="2">AhpC/TSA family protein</fullName>
    </submittedName>
</protein>
<proteinExistence type="predicted"/>
<dbReference type="PROSITE" id="PS51352">
    <property type="entry name" value="THIOREDOXIN_2"/>
    <property type="match status" value="1"/>
</dbReference>
<dbReference type="Proteomes" id="UP000292424">
    <property type="component" value="Chromosome"/>
</dbReference>
<dbReference type="KEGG" id="arac:E0W69_008495"/>
<sequence>MMLFFRLYNFKKTVLILPLIFFTFALIAQNKKYGDGSHFSIDGHILGHLTKMVILGYTDSSNNYITEKCNVINGRFSFKGSINQPTFAQLIGNVDTSHGGIDRNDPNLCFIFIEPKKMRIEVIENHFNNVQLSGSVTQNQYYLHEKSKENINNKFAPIDSSYKELNNHWKIALKANDTIESNRLSIKKNSLLLERKFYSDQLNRVDLRYITQHHNSFLSAFLLYHGFAAHSYNEDSVKVYFNKLSQIVQNSNDGKELARLLNKKVAPIGSNFYNIKGNDIDGKDVSIDNLLNDSSSYTVIVFWASWCSPCRALNPTFKKIYQKYHFKKLNIIFVTLDEDRKKWLTAIKNDTISDFHHIYNNNKVDIRHEYGISDIPADFLVKGRTIISKYAGADDDHSHFKDLEIKLQQIFN</sequence>
<accession>A0A5P2G1U8</accession>
<name>A0A5P2G1U8_9BACT</name>
<dbReference type="SUPFAM" id="SSF52833">
    <property type="entry name" value="Thioredoxin-like"/>
    <property type="match status" value="1"/>
</dbReference>
<evidence type="ECO:0000313" key="2">
    <source>
        <dbReference type="EMBL" id="QES88688.1"/>
    </source>
</evidence>
<dbReference type="InterPro" id="IPR013766">
    <property type="entry name" value="Thioredoxin_domain"/>
</dbReference>
<dbReference type="Pfam" id="PF14289">
    <property type="entry name" value="DUF4369"/>
    <property type="match status" value="1"/>
</dbReference>